<dbReference type="EMBL" id="JAJFZP010000008">
    <property type="protein sequence ID" value="MCC3269836.1"/>
    <property type="molecule type" value="Genomic_DNA"/>
</dbReference>
<feature type="compositionally biased region" description="Basic and acidic residues" evidence="1">
    <location>
        <begin position="12"/>
        <end position="35"/>
    </location>
</feature>
<protein>
    <recommendedName>
        <fullName evidence="5">Lytic transglycosylase domain-containing protein</fullName>
    </recommendedName>
</protein>
<keyword evidence="2" id="KW-0472">Membrane</keyword>
<dbReference type="RefSeq" id="WP_227908175.1">
    <property type="nucleotide sequence ID" value="NZ_CP095461.1"/>
</dbReference>
<evidence type="ECO:0000313" key="4">
    <source>
        <dbReference type="Proteomes" id="UP001139264"/>
    </source>
</evidence>
<evidence type="ECO:0000313" key="3">
    <source>
        <dbReference type="EMBL" id="MCC3269836.1"/>
    </source>
</evidence>
<comment type="caution">
    <text evidence="3">The sequence shown here is derived from an EMBL/GenBank/DDBJ whole genome shotgun (WGS) entry which is preliminary data.</text>
</comment>
<evidence type="ECO:0000256" key="1">
    <source>
        <dbReference type="SAM" id="MobiDB-lite"/>
    </source>
</evidence>
<evidence type="ECO:0000256" key="2">
    <source>
        <dbReference type="SAM" id="Phobius"/>
    </source>
</evidence>
<feature type="compositionally biased region" description="Basic and acidic residues" evidence="1">
    <location>
        <begin position="107"/>
        <end position="137"/>
    </location>
</feature>
<name>A0A9X1M2K8_9MICC</name>
<organism evidence="3 4">
    <name type="scientific">Arthrobacter gengyunqii</name>
    <dbReference type="NCBI Taxonomy" id="2886940"/>
    <lineage>
        <taxon>Bacteria</taxon>
        <taxon>Bacillati</taxon>
        <taxon>Actinomycetota</taxon>
        <taxon>Actinomycetes</taxon>
        <taxon>Micrococcales</taxon>
        <taxon>Micrococcaceae</taxon>
        <taxon>Arthrobacter</taxon>
    </lineage>
</organism>
<sequence>MTSLHTDALGNEDTHGDSPESEEIPGRRELTQERRQSRRTRKLRIGAVAVAGGLAFFGIAGASVQNETLRASLVSLTSPTAEADTAGSSPADDDDASAAGDASDQEAQEKDAAADEAKKAEEANAAEEAKAAEEKSAADAQAAAEAKAAEDAKAAEAAAAEAAAAAEQARLAAEQEAAAQAAAAAQATEARAAEEAAAAAAASVPMDDPAGAKAYAASALAGHGWAASEMTCLNTLWEKESNWMTSATNASSGAYGIVQSLPAEKMASSGPDYLTSYKTQINWGLGYIESRYGSPCSALNFHYANNWY</sequence>
<feature type="transmembrane region" description="Helical" evidence="2">
    <location>
        <begin position="43"/>
        <end position="64"/>
    </location>
</feature>
<feature type="region of interest" description="Disordered" evidence="1">
    <location>
        <begin position="1"/>
        <end position="43"/>
    </location>
</feature>
<dbReference type="AlphaFoldDB" id="A0A9X1M2K8"/>
<keyword evidence="2" id="KW-1133">Transmembrane helix</keyword>
<evidence type="ECO:0008006" key="5">
    <source>
        <dbReference type="Google" id="ProtNLM"/>
    </source>
</evidence>
<proteinExistence type="predicted"/>
<reference evidence="3" key="1">
    <citation type="submission" date="2021-10" db="EMBL/GenBank/DDBJ databases">
        <title>Novel species in genus Arthrobacter.</title>
        <authorList>
            <person name="Liu Y."/>
        </authorList>
    </citation>
    <scope>NUCLEOTIDE SEQUENCE</scope>
    <source>
        <strain evidence="3">Zg-Y809</strain>
    </source>
</reference>
<keyword evidence="2" id="KW-0812">Transmembrane</keyword>
<dbReference type="Proteomes" id="UP001139264">
    <property type="component" value="Unassembled WGS sequence"/>
</dbReference>
<accession>A0A9X1M2K8</accession>
<gene>
    <name evidence="3" type="ORF">LJ751_10735</name>
</gene>
<feature type="region of interest" description="Disordered" evidence="1">
    <location>
        <begin position="77"/>
        <end position="144"/>
    </location>
</feature>